<dbReference type="RefSeq" id="WP_105331296.1">
    <property type="nucleotide sequence ID" value="NZ_PUHY01000012.1"/>
</dbReference>
<dbReference type="AlphaFoldDB" id="A0A2S8FK29"/>
<sequence length="114" mass="13119">MLYVMLIHWVADFLCQSRWMAENKSSHLGALSAHVGTYTAVLGVCCLPLLGFFPGVEFAVANGVLHFVVDFITSRITSYFYKRQNMHAFFATVGFDQYLHFVCLWMTFYYFYAG</sequence>
<protein>
    <recommendedName>
        <fullName evidence="4">DUF3307 domain-containing protein</fullName>
    </recommendedName>
</protein>
<accession>A0A2S8FK29</accession>
<evidence type="ECO:0000313" key="2">
    <source>
        <dbReference type="EMBL" id="PQO32284.1"/>
    </source>
</evidence>
<keyword evidence="1" id="KW-0812">Transmembrane</keyword>
<comment type="caution">
    <text evidence="2">The sequence shown here is derived from an EMBL/GenBank/DDBJ whole genome shotgun (WGS) entry which is preliminary data.</text>
</comment>
<name>A0A2S8FK29_9BACT</name>
<reference evidence="2 3" key="1">
    <citation type="submission" date="2018-02" db="EMBL/GenBank/DDBJ databases">
        <title>Comparative genomes isolates from brazilian mangrove.</title>
        <authorList>
            <person name="Araujo J.E."/>
            <person name="Taketani R.G."/>
            <person name="Silva M.C.P."/>
            <person name="Loureco M.V."/>
            <person name="Andreote F.D."/>
        </authorList>
    </citation>
    <scope>NUCLEOTIDE SEQUENCE [LARGE SCALE GENOMIC DNA]</scope>
    <source>
        <strain evidence="2 3">Hex-1 MGV</strain>
    </source>
</reference>
<keyword evidence="1" id="KW-0472">Membrane</keyword>
<dbReference type="InterPro" id="IPR021737">
    <property type="entry name" value="Phage_phiKZ_Orf197"/>
</dbReference>
<dbReference type="EMBL" id="PUHY01000012">
    <property type="protein sequence ID" value="PQO32284.1"/>
    <property type="molecule type" value="Genomic_DNA"/>
</dbReference>
<organism evidence="2 3">
    <name type="scientific">Blastopirellula marina</name>
    <dbReference type="NCBI Taxonomy" id="124"/>
    <lineage>
        <taxon>Bacteria</taxon>
        <taxon>Pseudomonadati</taxon>
        <taxon>Planctomycetota</taxon>
        <taxon>Planctomycetia</taxon>
        <taxon>Pirellulales</taxon>
        <taxon>Pirellulaceae</taxon>
        <taxon>Blastopirellula</taxon>
    </lineage>
</organism>
<dbReference type="Pfam" id="PF11750">
    <property type="entry name" value="DUF3307"/>
    <property type="match status" value="1"/>
</dbReference>
<dbReference type="Proteomes" id="UP000238322">
    <property type="component" value="Unassembled WGS sequence"/>
</dbReference>
<evidence type="ECO:0000256" key="1">
    <source>
        <dbReference type="SAM" id="Phobius"/>
    </source>
</evidence>
<proteinExistence type="predicted"/>
<dbReference type="OrthoDB" id="279044at2"/>
<evidence type="ECO:0008006" key="4">
    <source>
        <dbReference type="Google" id="ProtNLM"/>
    </source>
</evidence>
<feature type="transmembrane region" description="Helical" evidence="1">
    <location>
        <begin position="88"/>
        <end position="112"/>
    </location>
</feature>
<gene>
    <name evidence="2" type="ORF">C5Y83_18830</name>
</gene>
<evidence type="ECO:0000313" key="3">
    <source>
        <dbReference type="Proteomes" id="UP000238322"/>
    </source>
</evidence>
<keyword evidence="1" id="KW-1133">Transmembrane helix</keyword>